<dbReference type="EMBL" id="LR798428">
    <property type="protein sequence ID" value="CAB5231317.1"/>
    <property type="molecule type" value="Genomic_DNA"/>
</dbReference>
<evidence type="ECO:0000313" key="4">
    <source>
        <dbReference type="EMBL" id="CAB5231317.1"/>
    </source>
</evidence>
<evidence type="ECO:0000313" key="2">
    <source>
        <dbReference type="EMBL" id="CAB4184956.1"/>
    </source>
</evidence>
<protein>
    <submittedName>
        <fullName evidence="4">Uncharacterized protein</fullName>
    </submittedName>
</protein>
<proteinExistence type="predicted"/>
<reference evidence="4" key="1">
    <citation type="submission" date="2020-05" db="EMBL/GenBank/DDBJ databases">
        <authorList>
            <person name="Chiriac C."/>
            <person name="Salcher M."/>
            <person name="Ghai R."/>
            <person name="Kavagutti S V."/>
        </authorList>
    </citation>
    <scope>NUCLEOTIDE SEQUENCE</scope>
</reference>
<accession>A0A6J7XL94</accession>
<dbReference type="EMBL" id="LR797185">
    <property type="protein sequence ID" value="CAB4192891.1"/>
    <property type="molecule type" value="Genomic_DNA"/>
</dbReference>
<name>A0A6J7XL94_9CAUD</name>
<organism evidence="4">
    <name type="scientific">uncultured Caudovirales phage</name>
    <dbReference type="NCBI Taxonomy" id="2100421"/>
    <lineage>
        <taxon>Viruses</taxon>
        <taxon>Duplodnaviria</taxon>
        <taxon>Heunggongvirae</taxon>
        <taxon>Uroviricota</taxon>
        <taxon>Caudoviricetes</taxon>
        <taxon>Peduoviridae</taxon>
        <taxon>Maltschvirus</taxon>
        <taxon>Maltschvirus maltsch</taxon>
    </lineage>
</organism>
<gene>
    <name evidence="2" type="ORF">UFOVP1131_70</name>
    <name evidence="3" type="ORF">UFOVP1245_116</name>
    <name evidence="4" type="ORF">UFOVP1582_62</name>
    <name evidence="1" type="ORF">UFOVP966_84</name>
</gene>
<dbReference type="EMBL" id="LR797071">
    <property type="protein sequence ID" value="CAB4184956.1"/>
    <property type="molecule type" value="Genomic_DNA"/>
</dbReference>
<sequence length="302" mass="33731">MTRIVSDRFFFRAIDKLTGESGQYNGSAQWVADKSYNASTGDHWQDAVSEWVLSLGPIDHIRFDGEGSGEFSSGVLRKIGWSNPKGAWASEFNPVLRESIARSGMIPYDHIMVDGIAQSVQGGEMVVIANQFIDALPFTVLRQDMKTGYYEELCIADDGHRYYSPFGWNTNIIDKSAILDNVRIGNPFVYSPSRANYLKTIFARRGITHLLVIDWSAEMTEDHFVRGIGEGGVLHAPVPTEWISSVASSFGATVSFAGWAVNWKYIYNRRSNIQMERYNALAITVVTVKNEGLRPGHETCNV</sequence>
<evidence type="ECO:0000313" key="1">
    <source>
        <dbReference type="EMBL" id="CAB4174842.1"/>
    </source>
</evidence>
<evidence type="ECO:0000313" key="3">
    <source>
        <dbReference type="EMBL" id="CAB4192891.1"/>
    </source>
</evidence>
<dbReference type="EMBL" id="LR796919">
    <property type="protein sequence ID" value="CAB4174842.1"/>
    <property type="molecule type" value="Genomic_DNA"/>
</dbReference>